<dbReference type="Gene3D" id="2.40.50.100">
    <property type="match status" value="1"/>
</dbReference>
<dbReference type="InterPro" id="IPR058647">
    <property type="entry name" value="BSH_CzcB-like"/>
</dbReference>
<dbReference type="Gene3D" id="2.40.30.170">
    <property type="match status" value="1"/>
</dbReference>
<keyword evidence="5 9" id="KW-0997">Cell inner membrane</keyword>
<feature type="domain" description="AprE-like beta-barrel" evidence="13">
    <location>
        <begin position="308"/>
        <end position="401"/>
    </location>
</feature>
<evidence type="ECO:0000256" key="9">
    <source>
        <dbReference type="RuleBase" id="RU365093"/>
    </source>
</evidence>
<keyword evidence="6" id="KW-0812">Transmembrane</keyword>
<dbReference type="AlphaFoldDB" id="A0A2G9C7K6"/>
<evidence type="ECO:0000256" key="10">
    <source>
        <dbReference type="SAM" id="Coils"/>
    </source>
</evidence>
<evidence type="ECO:0000259" key="12">
    <source>
        <dbReference type="Pfam" id="PF25973"/>
    </source>
</evidence>
<dbReference type="PANTHER" id="PTHR30386:SF26">
    <property type="entry name" value="TRANSPORT PROTEIN COMB"/>
    <property type="match status" value="1"/>
</dbReference>
<comment type="caution">
    <text evidence="14">The sequence shown here is derived from an EMBL/GenBank/DDBJ whole genome shotgun (WGS) entry which is preliminary data.</text>
</comment>
<evidence type="ECO:0000259" key="13">
    <source>
        <dbReference type="Pfam" id="PF26002"/>
    </source>
</evidence>
<evidence type="ECO:0000256" key="2">
    <source>
        <dbReference type="ARBA" id="ARBA00009477"/>
    </source>
</evidence>
<proteinExistence type="inferred from homology"/>
<dbReference type="GO" id="GO:0005886">
    <property type="term" value="C:plasma membrane"/>
    <property type="evidence" value="ECO:0007669"/>
    <property type="project" value="UniProtKB-SubCell"/>
</dbReference>
<gene>
    <name evidence="14" type="ORF">CS062_14675</name>
</gene>
<keyword evidence="10" id="KW-0175">Coiled coil</keyword>
<dbReference type="PRINTS" id="PR01490">
    <property type="entry name" value="RTXTOXIND"/>
</dbReference>
<feature type="domain" description="CzcB-like barrel-sandwich hybrid" evidence="12">
    <location>
        <begin position="92"/>
        <end position="299"/>
    </location>
</feature>
<comment type="similarity">
    <text evidence="2 9">Belongs to the membrane fusion protein (MFP) (TC 8.A.1) family.</text>
</comment>
<feature type="coiled-coil region" evidence="10">
    <location>
        <begin position="239"/>
        <end position="266"/>
    </location>
</feature>
<comment type="subcellular location">
    <subcellularLocation>
        <location evidence="1 9">Cell inner membrane</location>
        <topology evidence="1 9">Single-pass membrane protein</topology>
    </subcellularLocation>
</comment>
<dbReference type="EMBL" id="PEOG01000038">
    <property type="protein sequence ID" value="PIM52396.1"/>
    <property type="molecule type" value="Genomic_DNA"/>
</dbReference>
<keyword evidence="15" id="KW-1185">Reference proteome</keyword>
<evidence type="ECO:0000256" key="6">
    <source>
        <dbReference type="ARBA" id="ARBA00022692"/>
    </source>
</evidence>
<dbReference type="InterPro" id="IPR058982">
    <property type="entry name" value="Beta-barrel_AprE"/>
</dbReference>
<keyword evidence="3 9" id="KW-0813">Transport</keyword>
<dbReference type="PANTHER" id="PTHR30386">
    <property type="entry name" value="MEMBRANE FUSION SUBUNIT OF EMRAB-TOLC MULTIDRUG EFFLUX PUMP"/>
    <property type="match status" value="1"/>
</dbReference>
<evidence type="ECO:0000256" key="5">
    <source>
        <dbReference type="ARBA" id="ARBA00022519"/>
    </source>
</evidence>
<dbReference type="NCBIfam" id="TIGR01843">
    <property type="entry name" value="type_I_hlyD"/>
    <property type="match status" value="1"/>
</dbReference>
<keyword evidence="7" id="KW-1133">Transmembrane helix</keyword>
<evidence type="ECO:0000313" key="14">
    <source>
        <dbReference type="EMBL" id="PIM52396.1"/>
    </source>
</evidence>
<evidence type="ECO:0000256" key="4">
    <source>
        <dbReference type="ARBA" id="ARBA00022475"/>
    </source>
</evidence>
<feature type="region of interest" description="Disordered" evidence="11">
    <location>
        <begin position="1"/>
        <end position="46"/>
    </location>
</feature>
<keyword evidence="4 9" id="KW-1003">Cell membrane</keyword>
<dbReference type="InterPro" id="IPR010129">
    <property type="entry name" value="T1SS_HlyD"/>
</dbReference>
<organism evidence="14 15">
    <name type="scientific">Roseateles chitinivorans</name>
    <dbReference type="NCBI Taxonomy" id="2917965"/>
    <lineage>
        <taxon>Bacteria</taxon>
        <taxon>Pseudomonadati</taxon>
        <taxon>Pseudomonadota</taxon>
        <taxon>Betaproteobacteria</taxon>
        <taxon>Burkholderiales</taxon>
        <taxon>Sphaerotilaceae</taxon>
        <taxon>Roseateles</taxon>
    </lineage>
</organism>
<evidence type="ECO:0000256" key="3">
    <source>
        <dbReference type="ARBA" id="ARBA00022448"/>
    </source>
</evidence>
<sequence length="424" mass="46580">MRSSPGCRAASRRPPRPPPRPRPPFAPSRRRHDPCLPEIPMKHANAPHDDQTRIRWTVIATLAALGAGLWWASQAEIEQVTRASGKVMASSRTQVIQAPDGGVVEQLFVHEGEAVRKGDLLVQLDNTKASAALADSSEKSAALNASLARLRAETLGTPYRPAGTGAFNELQRRLYERRHTALEEELAVLSKSAELARREVELNEPLFKVGDISAAEFLRLQRAANEAAGQVTTRRNRFLQDAQAELAKTEEELASVQQMLNDRRGNLEHTALRAPVDGVVNLITLTTVGAVLRAGDEIMQLLPTGDDLIIEARLRAADIGFVRPGMPATIKLDAFDYSIYGALDGVVTYVSPDALTERTPQGEQPYYRTHIRVGGKRFKGEKADRIVMQPGMTATVEVITGRHTVLDYLLKPVKKTMSESLGER</sequence>
<evidence type="ECO:0000256" key="11">
    <source>
        <dbReference type="SAM" id="MobiDB-lite"/>
    </source>
</evidence>
<dbReference type="Proteomes" id="UP000231501">
    <property type="component" value="Unassembled WGS sequence"/>
</dbReference>
<name>A0A2G9C7K6_9BURK</name>
<reference evidence="14 15" key="1">
    <citation type="submission" date="2017-11" db="EMBL/GenBank/DDBJ databases">
        <title>Draft genome sequence of Mitsuaria sp. HWN-4.</title>
        <authorList>
            <person name="Gundlapally S.R."/>
        </authorList>
    </citation>
    <scope>NUCLEOTIDE SEQUENCE [LARGE SCALE GENOMIC DNA]</scope>
    <source>
        <strain evidence="14 15">HWN-4</strain>
    </source>
</reference>
<evidence type="ECO:0000256" key="7">
    <source>
        <dbReference type="ARBA" id="ARBA00022989"/>
    </source>
</evidence>
<evidence type="ECO:0000256" key="1">
    <source>
        <dbReference type="ARBA" id="ARBA00004377"/>
    </source>
</evidence>
<accession>A0A2G9C7K6</accession>
<dbReference type="Pfam" id="PF25973">
    <property type="entry name" value="BSH_CzcB"/>
    <property type="match status" value="1"/>
</dbReference>
<dbReference type="Pfam" id="PF26002">
    <property type="entry name" value="Beta-barrel_AprE"/>
    <property type="match status" value="1"/>
</dbReference>
<dbReference type="GO" id="GO:0015031">
    <property type="term" value="P:protein transport"/>
    <property type="evidence" value="ECO:0007669"/>
    <property type="project" value="InterPro"/>
</dbReference>
<evidence type="ECO:0000256" key="8">
    <source>
        <dbReference type="ARBA" id="ARBA00023136"/>
    </source>
</evidence>
<evidence type="ECO:0000313" key="15">
    <source>
        <dbReference type="Proteomes" id="UP000231501"/>
    </source>
</evidence>
<dbReference type="InterPro" id="IPR050739">
    <property type="entry name" value="MFP"/>
</dbReference>
<protein>
    <recommendedName>
        <fullName evidence="9">Membrane fusion protein (MFP) family protein</fullName>
    </recommendedName>
</protein>
<feature type="compositionally biased region" description="Pro residues" evidence="11">
    <location>
        <begin position="16"/>
        <end position="26"/>
    </location>
</feature>
<keyword evidence="8" id="KW-0472">Membrane</keyword>
<feature type="coiled-coil region" evidence="10">
    <location>
        <begin position="133"/>
        <end position="199"/>
    </location>
</feature>